<evidence type="ECO:0000256" key="1">
    <source>
        <dbReference type="ARBA" id="ARBA00013139"/>
    </source>
</evidence>
<sequence length="455" mass="51912">MMLREINTELDALEILKRLQGERYPNILESQKDPERLGKYSFIMADPFLVVKAKGEMITIEERGDIRELTGNPLDILQELMDKYKFDNDTHLPFIGGAVGYLGYDLCHHVEKLPNTVVDDVDIPDMFFGFYDGIVAVDHMEGRKYIAALGVEGEPIERIEWLEAKLEGKEVPLDKVYPDKDVEFHCNMNKDYYLDSIQRVKDYIYSGDIYQINFTQRFQCELNKSPMELYERLRETNPAPFASYMNFGEGEIVSCSPERFISLRDGILETRPIKGTIARGGTPEEDRRNRETLINSEKDRSELLMIVDLERNDLGRVSQVGSVEVTELFHIEEYATVFQQVSTVRSKIREDVGLAELLKATFPGGSITGAPKIRAMEVIDELEPTSRNIYTGSIGYLGFDGSLDLNIVIRTVVCKDEMAYFQVGGGIVWDSDPESEYEESVLKGRALKEALAWRK</sequence>
<keyword evidence="6" id="KW-1185">Reference proteome</keyword>
<evidence type="ECO:0000256" key="2">
    <source>
        <dbReference type="ARBA" id="ARBA00022679"/>
    </source>
</evidence>
<dbReference type="PANTHER" id="PTHR11236:SF50">
    <property type="entry name" value="AMINODEOXYCHORISMATE SYNTHASE COMPONENT 1"/>
    <property type="match status" value="1"/>
</dbReference>
<keyword evidence="2" id="KW-0808">Transferase</keyword>
<gene>
    <name evidence="5" type="primary">pabB</name>
    <name evidence="5" type="ORF">PM10SUCC1_25640</name>
</gene>
<dbReference type="EMBL" id="BSDY01000012">
    <property type="protein sequence ID" value="GLI57050.1"/>
    <property type="molecule type" value="Genomic_DNA"/>
</dbReference>
<dbReference type="InterPro" id="IPR006805">
    <property type="entry name" value="Anth_synth_I_N"/>
</dbReference>
<proteinExistence type="predicted"/>
<dbReference type="InterPro" id="IPR005801">
    <property type="entry name" value="ADC_synthase"/>
</dbReference>
<feature type="domain" description="Chorismate-utilising enzyme C-terminal" evidence="3">
    <location>
        <begin position="190"/>
        <end position="443"/>
    </location>
</feature>
<evidence type="ECO:0000259" key="4">
    <source>
        <dbReference type="Pfam" id="PF04715"/>
    </source>
</evidence>
<dbReference type="EC" id="2.6.1.85" evidence="1"/>
<feature type="domain" description="Anthranilate synthase component I N-terminal" evidence="4">
    <location>
        <begin position="10"/>
        <end position="146"/>
    </location>
</feature>
<dbReference type="PRINTS" id="PR00095">
    <property type="entry name" value="ANTSNTHASEI"/>
</dbReference>
<dbReference type="InterPro" id="IPR005802">
    <property type="entry name" value="ADC_synth_comp_1"/>
</dbReference>
<dbReference type="Pfam" id="PF00425">
    <property type="entry name" value="Chorismate_bind"/>
    <property type="match status" value="1"/>
</dbReference>
<dbReference type="GO" id="GO:0000162">
    <property type="term" value="P:L-tryptophan biosynthetic process"/>
    <property type="evidence" value="ECO:0007669"/>
    <property type="project" value="TreeGrafter"/>
</dbReference>
<organism evidence="5 6">
    <name type="scientific">Propionigenium maris DSM 9537</name>
    <dbReference type="NCBI Taxonomy" id="1123000"/>
    <lineage>
        <taxon>Bacteria</taxon>
        <taxon>Fusobacteriati</taxon>
        <taxon>Fusobacteriota</taxon>
        <taxon>Fusobacteriia</taxon>
        <taxon>Fusobacteriales</taxon>
        <taxon>Fusobacteriaceae</taxon>
        <taxon>Propionigenium</taxon>
    </lineage>
</organism>
<dbReference type="SUPFAM" id="SSF56322">
    <property type="entry name" value="ADC synthase"/>
    <property type="match status" value="1"/>
</dbReference>
<dbReference type="InterPro" id="IPR019999">
    <property type="entry name" value="Anth_synth_I-like"/>
</dbReference>
<evidence type="ECO:0000259" key="3">
    <source>
        <dbReference type="Pfam" id="PF00425"/>
    </source>
</evidence>
<evidence type="ECO:0000313" key="6">
    <source>
        <dbReference type="Proteomes" id="UP001144471"/>
    </source>
</evidence>
<comment type="caution">
    <text evidence="5">The sequence shown here is derived from an EMBL/GenBank/DDBJ whole genome shotgun (WGS) entry which is preliminary data.</text>
</comment>
<dbReference type="Pfam" id="PF04715">
    <property type="entry name" value="Anth_synt_I_N"/>
    <property type="match status" value="1"/>
</dbReference>
<dbReference type="PANTHER" id="PTHR11236">
    <property type="entry name" value="AMINOBENZOATE/ANTHRANILATE SYNTHASE"/>
    <property type="match status" value="1"/>
</dbReference>
<dbReference type="NCBIfam" id="TIGR00553">
    <property type="entry name" value="pabB"/>
    <property type="match status" value="1"/>
</dbReference>
<dbReference type="GO" id="GO:0009396">
    <property type="term" value="P:folic acid-containing compound biosynthetic process"/>
    <property type="evidence" value="ECO:0007669"/>
    <property type="project" value="InterPro"/>
</dbReference>
<dbReference type="AlphaFoldDB" id="A0A9W6LPL1"/>
<reference evidence="5" key="1">
    <citation type="submission" date="2022-12" db="EMBL/GenBank/DDBJ databases">
        <title>Reference genome sequencing for broad-spectrum identification of bacterial and archaeal isolates by mass spectrometry.</title>
        <authorList>
            <person name="Sekiguchi Y."/>
            <person name="Tourlousse D.M."/>
        </authorList>
    </citation>
    <scope>NUCLEOTIDE SEQUENCE</scope>
    <source>
        <strain evidence="5">10succ1</strain>
    </source>
</reference>
<dbReference type="GO" id="GO:0046820">
    <property type="term" value="F:4-amino-4-deoxychorismate synthase activity"/>
    <property type="evidence" value="ECO:0007669"/>
    <property type="project" value="UniProtKB-EC"/>
</dbReference>
<dbReference type="Gene3D" id="3.60.120.10">
    <property type="entry name" value="Anthranilate synthase"/>
    <property type="match status" value="1"/>
</dbReference>
<accession>A0A9W6LPL1</accession>
<protein>
    <recommendedName>
        <fullName evidence="1">aminodeoxychorismate synthase</fullName>
        <ecNumber evidence="1">2.6.1.85</ecNumber>
    </recommendedName>
</protein>
<dbReference type="InterPro" id="IPR015890">
    <property type="entry name" value="Chorismate_C"/>
</dbReference>
<dbReference type="Proteomes" id="UP001144471">
    <property type="component" value="Unassembled WGS sequence"/>
</dbReference>
<evidence type="ECO:0000313" key="5">
    <source>
        <dbReference type="EMBL" id="GLI57050.1"/>
    </source>
</evidence>
<name>A0A9W6LPL1_9FUSO</name>